<organism evidence="2">
    <name type="scientific">Oryza barthii</name>
    <dbReference type="NCBI Taxonomy" id="65489"/>
    <lineage>
        <taxon>Eukaryota</taxon>
        <taxon>Viridiplantae</taxon>
        <taxon>Streptophyta</taxon>
        <taxon>Embryophyta</taxon>
        <taxon>Tracheophyta</taxon>
        <taxon>Spermatophyta</taxon>
        <taxon>Magnoliopsida</taxon>
        <taxon>Liliopsida</taxon>
        <taxon>Poales</taxon>
        <taxon>Poaceae</taxon>
        <taxon>BOP clade</taxon>
        <taxon>Oryzoideae</taxon>
        <taxon>Oryzeae</taxon>
        <taxon>Oryzinae</taxon>
        <taxon>Oryza</taxon>
    </lineage>
</organism>
<evidence type="ECO:0000256" key="1">
    <source>
        <dbReference type="SAM" id="MobiDB-lite"/>
    </source>
</evidence>
<protein>
    <submittedName>
        <fullName evidence="2">Uncharacterized protein</fullName>
    </submittedName>
</protein>
<name>A0A0D3FYI9_9ORYZ</name>
<evidence type="ECO:0000313" key="2">
    <source>
        <dbReference type="EnsemblPlants" id="OBART04G20410.1"/>
    </source>
</evidence>
<proteinExistence type="predicted"/>
<evidence type="ECO:0000313" key="3">
    <source>
        <dbReference type="Proteomes" id="UP000026960"/>
    </source>
</evidence>
<sequence>SGSILTWKRIFTILEAAEEAPKVEEQKRQPSPLLQQPAAEEKASSDAAANGASHGEEAVDYLGQLLTEAAFGKSCSWDKLPQIGPNLSASRVPVALPHVAGGLSLAVACSYRRPGAIGLAAAGALATPFLTLADWGEETRRRRH</sequence>
<dbReference type="AlphaFoldDB" id="A0A0D3FYI9"/>
<dbReference type="Proteomes" id="UP000026960">
    <property type="component" value="Chromosome 4"/>
</dbReference>
<dbReference type="EnsemblPlants" id="OBART04G20410.1">
    <property type="protein sequence ID" value="OBART04G20410.1"/>
    <property type="gene ID" value="OBART04G20410"/>
</dbReference>
<reference evidence="2" key="1">
    <citation type="journal article" date="2009" name="Rice">
        <title>De Novo Next Generation Sequencing of Plant Genomes.</title>
        <authorList>
            <person name="Rounsley S."/>
            <person name="Marri P.R."/>
            <person name="Yu Y."/>
            <person name="He R."/>
            <person name="Sisneros N."/>
            <person name="Goicoechea J.L."/>
            <person name="Lee S.J."/>
            <person name="Angelova A."/>
            <person name="Kudrna D."/>
            <person name="Luo M."/>
            <person name="Affourtit J."/>
            <person name="Desany B."/>
            <person name="Knight J."/>
            <person name="Niazi F."/>
            <person name="Egholm M."/>
            <person name="Wing R.A."/>
        </authorList>
    </citation>
    <scope>NUCLEOTIDE SEQUENCE [LARGE SCALE GENOMIC DNA]</scope>
    <source>
        <strain evidence="2">cv. IRGC 105608</strain>
    </source>
</reference>
<dbReference type="HOGENOM" id="CLU_1801419_0_0_1"/>
<reference evidence="2" key="2">
    <citation type="submission" date="2015-03" db="UniProtKB">
        <authorList>
            <consortium name="EnsemblPlants"/>
        </authorList>
    </citation>
    <scope>IDENTIFICATION</scope>
</reference>
<keyword evidence="3" id="KW-1185">Reference proteome</keyword>
<dbReference type="STRING" id="65489.A0A0D3FYI9"/>
<feature type="region of interest" description="Disordered" evidence="1">
    <location>
        <begin position="21"/>
        <end position="53"/>
    </location>
</feature>
<accession>A0A0D3FYI9</accession>
<dbReference type="Gramene" id="OBART04G20410.1">
    <property type="protein sequence ID" value="OBART04G20410.1"/>
    <property type="gene ID" value="OBART04G20410"/>
</dbReference>
<dbReference type="PaxDb" id="65489-OBART04G20410.1"/>